<organism evidence="1 2">
    <name type="scientific">Candidatus Burkholderia pumila</name>
    <dbReference type="NCBI Taxonomy" id="1090375"/>
    <lineage>
        <taxon>Bacteria</taxon>
        <taxon>Pseudomonadati</taxon>
        <taxon>Pseudomonadota</taxon>
        <taxon>Betaproteobacteria</taxon>
        <taxon>Burkholderiales</taxon>
        <taxon>Burkholderiaceae</taxon>
        <taxon>Burkholderia</taxon>
    </lineage>
</organism>
<gene>
    <name evidence="1" type="ORF">BPMI_00794</name>
</gene>
<protein>
    <submittedName>
        <fullName evidence="1">Uncharacterized protein</fullName>
    </submittedName>
</protein>
<accession>A0ABR5HL16</accession>
<evidence type="ECO:0000313" key="1">
    <source>
        <dbReference type="EMBL" id="KMQ80097.1"/>
    </source>
</evidence>
<evidence type="ECO:0000313" key="2">
    <source>
        <dbReference type="Proteomes" id="UP000242951"/>
    </source>
</evidence>
<proteinExistence type="predicted"/>
<reference evidence="1 2" key="1">
    <citation type="submission" date="2015-06" db="EMBL/GenBank/DDBJ databases">
        <title>Comparative genomics of Burkholderia leaf nodule symbionts.</title>
        <authorList>
            <person name="Carlier A."/>
            <person name="Eberl L."/>
            <person name="Pinto-Carbo M."/>
        </authorList>
    </citation>
    <scope>NUCLEOTIDE SEQUENCE [LARGE SCALE GENOMIC DNA]</scope>
    <source>
        <strain evidence="1 2">UZHbot3</strain>
    </source>
</reference>
<comment type="caution">
    <text evidence="1">The sequence shown here is derived from an EMBL/GenBank/DDBJ whole genome shotgun (WGS) entry which is preliminary data.</text>
</comment>
<name>A0ABR5HL16_9BURK</name>
<dbReference type="Proteomes" id="UP000242951">
    <property type="component" value="Unassembled WGS sequence"/>
</dbReference>
<dbReference type="EMBL" id="LELG01000163">
    <property type="protein sequence ID" value="KMQ80097.1"/>
    <property type="molecule type" value="Genomic_DNA"/>
</dbReference>
<sequence length="226" mass="25777">MRPDDLVQLVADESRALHGSAHLALAAQIQLLTSNAYGTPNVAQLDVVSAQKQGVNDVNDMYVQLHLAQTQRLVYGGGQPRVTSIVVQLNYTAEIGRARARLTRCYVECPEAMRSIFATLNPQYRQITDMFNARGIRFYRDLDRDRRDVHGRQHHEYGRHGAHMGNRNAARNWSARYGRASDFRVRRIFARAVWRRHRHIDCARGGRIHQSRGLALGSARPDGQRR</sequence>
<keyword evidence="2" id="KW-1185">Reference proteome</keyword>